<comment type="similarity">
    <text evidence="4">Belongs to the phosphatidylethanolamine-binding protein family. Mitochondrion-specific ribosomal protein mL38 subfamily.</text>
</comment>
<evidence type="ECO:0000256" key="2">
    <source>
        <dbReference type="ARBA" id="ARBA00023128"/>
    </source>
</evidence>
<evidence type="ECO:0000256" key="4">
    <source>
        <dbReference type="ARBA" id="ARBA00038016"/>
    </source>
</evidence>
<feature type="compositionally biased region" description="Low complexity" evidence="6">
    <location>
        <begin position="66"/>
        <end position="84"/>
    </location>
</feature>
<dbReference type="Pfam" id="PF01161">
    <property type="entry name" value="PBP"/>
    <property type="match status" value="1"/>
</dbReference>
<name>M7SSS7_EUTLA</name>
<protein>
    <recommendedName>
        <fullName evidence="5">Large ribosomal subunit protein mL38</fullName>
    </recommendedName>
</protein>
<feature type="region of interest" description="Disordered" evidence="6">
    <location>
        <begin position="15"/>
        <end position="85"/>
    </location>
</feature>
<dbReference type="STRING" id="1287681.M7SSS7"/>
<dbReference type="FunFam" id="3.90.280.10:FF:000004">
    <property type="entry name" value="Mitochondrial large ribosomal subunit YmL35"/>
    <property type="match status" value="1"/>
</dbReference>
<evidence type="ECO:0000256" key="6">
    <source>
        <dbReference type="SAM" id="MobiDB-lite"/>
    </source>
</evidence>
<reference evidence="8" key="1">
    <citation type="journal article" date="2013" name="Genome Announc.">
        <title>Draft genome sequence of the grapevine dieback fungus Eutypa lata UCR-EL1.</title>
        <authorList>
            <person name="Blanco-Ulate B."/>
            <person name="Rolshausen P.E."/>
            <person name="Cantu D."/>
        </authorList>
    </citation>
    <scope>NUCLEOTIDE SEQUENCE [LARGE SCALE GENOMIC DNA]</scope>
    <source>
        <strain evidence="8">UCR-EL1</strain>
    </source>
</reference>
<accession>M7SSS7</accession>
<keyword evidence="7" id="KW-0689">Ribosomal protein</keyword>
<dbReference type="PANTHER" id="PTHR11362:SF82">
    <property type="entry name" value="PHOSPHATIDYLETHANOLAMINE-BINDING PROTEIN 4"/>
    <property type="match status" value="1"/>
</dbReference>
<keyword evidence="7" id="KW-0687">Ribonucleoprotein</keyword>
<dbReference type="OrthoDB" id="2153661at2759"/>
<dbReference type="InterPro" id="IPR035810">
    <property type="entry name" value="PEBP_euk"/>
</dbReference>
<organism evidence="7 8">
    <name type="scientific">Eutypa lata (strain UCR-EL1)</name>
    <name type="common">Grapevine dieback disease fungus</name>
    <name type="synonym">Eutypa armeniacae</name>
    <dbReference type="NCBI Taxonomy" id="1287681"/>
    <lineage>
        <taxon>Eukaryota</taxon>
        <taxon>Fungi</taxon>
        <taxon>Dikarya</taxon>
        <taxon>Ascomycota</taxon>
        <taxon>Pezizomycotina</taxon>
        <taxon>Sordariomycetes</taxon>
        <taxon>Xylariomycetidae</taxon>
        <taxon>Xylariales</taxon>
        <taxon>Diatrypaceae</taxon>
        <taxon>Eutypa</taxon>
    </lineage>
</organism>
<gene>
    <name evidence="7" type="ORF">UCREL1_5459</name>
</gene>
<dbReference type="Proteomes" id="UP000012174">
    <property type="component" value="Unassembled WGS sequence"/>
</dbReference>
<evidence type="ECO:0000256" key="1">
    <source>
        <dbReference type="ARBA" id="ARBA00004173"/>
    </source>
</evidence>
<sequence length="495" mass="56135">MSTCQRVARPLVRSLRQDHLLQSSTSQFSRSFSKTAPRRDQDEVPPPPPPPTSSTTTTKPPPPPAAAAAAAAAASSTTTTTKTSIDQLNAASAEAEKIRMKERLLDPNTTTAHWAERKLVRMGTPPIGSRRRRAAIRSSQNLPFDQLPYQCFQEARKVLQEDRQEKIAAIQKEAVKIKRLEETPVEQVVGGERRKNMRLASLRAQLQKYKILADINDPVVKRRFEDGLGDMNKPIYRHLAEKKWREYPYRLLTQRISQLNIVPDVLPKFDPTMDVQLYFRRIKVTPGEILDSRITEVPPRLRVQCFDAGERLVSVVVMDSDVPNAETDSFDRRCHYLAANVPISPAEPSLPLGRVNKETQLAVPWLPAFSQKGAPYHRLSVFLLEQKPGEALDVGKLRELYSGRDGFSLKSFRDKFGLQPVGFNVFRTVWDESTAGVMARAGVPGADVEFKHKRVYSLKPDKKQRGWEAKRQKPKYRGLWKYSKRIHGMGIGRRK</sequence>
<dbReference type="Gene3D" id="3.90.280.10">
    <property type="entry name" value="PEBP-like"/>
    <property type="match status" value="1"/>
</dbReference>
<dbReference type="HOGENOM" id="CLU_035836_0_0_1"/>
<dbReference type="InterPro" id="IPR036610">
    <property type="entry name" value="PEBP-like_sf"/>
</dbReference>
<comment type="function">
    <text evidence="3">Component of the mitochondrial ribosome (mitoribosome), a dedicated translation machinery responsible for the synthesis of mitochondrial genome-encoded proteins, including at least some of the essential transmembrane subunits of the mitochondrial respiratory chain. The mitoribosomes are attached to the mitochondrial inner membrane and translation products are cotranslationally integrated into the membrane.</text>
</comment>
<dbReference type="EMBL" id="KB706409">
    <property type="protein sequence ID" value="EMR67548.1"/>
    <property type="molecule type" value="Genomic_DNA"/>
</dbReference>
<dbReference type="GO" id="GO:0005739">
    <property type="term" value="C:mitochondrion"/>
    <property type="evidence" value="ECO:0007669"/>
    <property type="project" value="UniProtKB-SubCell"/>
</dbReference>
<dbReference type="SUPFAM" id="SSF49777">
    <property type="entry name" value="PEBP-like"/>
    <property type="match status" value="1"/>
</dbReference>
<keyword evidence="2" id="KW-0496">Mitochondrion</keyword>
<keyword evidence="8" id="KW-1185">Reference proteome</keyword>
<evidence type="ECO:0000256" key="5">
    <source>
        <dbReference type="ARBA" id="ARBA00039444"/>
    </source>
</evidence>
<feature type="compositionally biased region" description="Low complexity" evidence="6">
    <location>
        <begin position="22"/>
        <end position="33"/>
    </location>
</feature>
<evidence type="ECO:0000256" key="3">
    <source>
        <dbReference type="ARBA" id="ARBA00037226"/>
    </source>
</evidence>
<comment type="subcellular location">
    <subcellularLocation>
        <location evidence="1">Mitochondrion</location>
    </subcellularLocation>
</comment>
<dbReference type="PANTHER" id="PTHR11362">
    <property type="entry name" value="PHOSPHATIDYLETHANOLAMINE-BINDING PROTEIN"/>
    <property type="match status" value="1"/>
</dbReference>
<evidence type="ECO:0000313" key="8">
    <source>
        <dbReference type="Proteomes" id="UP000012174"/>
    </source>
</evidence>
<dbReference type="KEGG" id="ela:UCREL1_5459"/>
<evidence type="ECO:0000313" key="7">
    <source>
        <dbReference type="EMBL" id="EMR67548.1"/>
    </source>
</evidence>
<dbReference type="OMA" id="FRTQWDE"/>
<dbReference type="GO" id="GO:0005840">
    <property type="term" value="C:ribosome"/>
    <property type="evidence" value="ECO:0007669"/>
    <property type="project" value="UniProtKB-KW"/>
</dbReference>
<dbReference type="InterPro" id="IPR008914">
    <property type="entry name" value="PEBP"/>
</dbReference>
<dbReference type="FunFam" id="1.20.58.1180:FF:000001">
    <property type="entry name" value="Mitochondrial large ribosomal subunit YmL35"/>
    <property type="match status" value="1"/>
</dbReference>
<dbReference type="eggNOG" id="KOG3346">
    <property type="taxonomic scope" value="Eukaryota"/>
</dbReference>
<proteinExistence type="inferred from homology"/>
<dbReference type="Gene3D" id="1.20.58.1180">
    <property type="match status" value="1"/>
</dbReference>
<dbReference type="CDD" id="cd00866">
    <property type="entry name" value="PEBP_euk"/>
    <property type="match status" value="1"/>
</dbReference>
<dbReference type="AlphaFoldDB" id="M7SSS7"/>